<dbReference type="Gene3D" id="3.40.50.2020">
    <property type="match status" value="1"/>
</dbReference>
<dbReference type="AlphaFoldDB" id="A0A1Y0HHG7"/>
<protein>
    <submittedName>
        <fullName evidence="2">Uncharacterized protein</fullName>
    </submittedName>
</protein>
<evidence type="ECO:0000313" key="3">
    <source>
        <dbReference type="Proteomes" id="UP000196005"/>
    </source>
</evidence>
<evidence type="ECO:0000313" key="2">
    <source>
        <dbReference type="EMBL" id="ARU47541.1"/>
    </source>
</evidence>
<dbReference type="PANTHER" id="PTHR47505:SF1">
    <property type="entry name" value="DNA UTILIZATION PROTEIN YHGH"/>
    <property type="match status" value="1"/>
</dbReference>
<gene>
    <name evidence="2" type="ORF">Sdiek1_0358</name>
</gene>
<dbReference type="SUPFAM" id="SSF53271">
    <property type="entry name" value="PRTase-like"/>
    <property type="match status" value="1"/>
</dbReference>
<comment type="similarity">
    <text evidence="1">Belongs to the ComF/GntX family.</text>
</comment>
<accession>A0A1Y0HHG7</accession>
<dbReference type="Proteomes" id="UP000196005">
    <property type="component" value="Chromosome"/>
</dbReference>
<dbReference type="InterPro" id="IPR051910">
    <property type="entry name" value="ComF/GntX_DNA_util-trans"/>
</dbReference>
<dbReference type="KEGG" id="suls:Sdiek1_0358"/>
<proteinExistence type="inferred from homology"/>
<dbReference type="RefSeq" id="WP_087437624.1">
    <property type="nucleotide sequence ID" value="NZ_CP021416.1"/>
</dbReference>
<dbReference type="CDD" id="cd06223">
    <property type="entry name" value="PRTases_typeI"/>
    <property type="match status" value="1"/>
</dbReference>
<dbReference type="PANTHER" id="PTHR47505">
    <property type="entry name" value="DNA UTILIZATION PROTEIN YHGH"/>
    <property type="match status" value="1"/>
</dbReference>
<dbReference type="InterPro" id="IPR029057">
    <property type="entry name" value="PRTase-like"/>
</dbReference>
<sequence>MRCHLCLNLSWQPLCKTCLQTILAPTPAFRVLESGLRVYSFYNYTDIAPLLHTKHTYIGAKIFAQLGTHTFFEFLKTFELPKGIYAIPIDDHVRHGYSHSAILAKATKPFLTPIYGSLRAQNHESYSGKSRAYRQANKRNFIFTCKDEVDAILIDDIVTTGSTLEEAYETLKQHGVNVLFALVLADAKEN</sequence>
<reference evidence="3" key="1">
    <citation type="submission" date="2017-05" db="EMBL/GenBank/DDBJ databases">
        <title>Dechlorination kinetics govern the competition between two new strains of the genus Sulfurospirillum.</title>
        <authorList>
            <person name="Buttet G.F."/>
            <person name="Murray A.M."/>
            <person name="Goris T."/>
            <person name="Burion M."/>
            <person name="Lin B."/>
            <person name="Rolle M."/>
            <person name="Maillard J."/>
        </authorList>
    </citation>
    <scope>NUCLEOTIDE SEQUENCE [LARGE SCALE GENOMIC DNA]</scope>
    <source>
        <strain evidence="3">SL2-1</strain>
    </source>
</reference>
<keyword evidence="3" id="KW-1185">Reference proteome</keyword>
<evidence type="ECO:0000256" key="1">
    <source>
        <dbReference type="ARBA" id="ARBA00008007"/>
    </source>
</evidence>
<dbReference type="EMBL" id="CP021416">
    <property type="protein sequence ID" value="ARU47541.1"/>
    <property type="molecule type" value="Genomic_DNA"/>
</dbReference>
<organism evidence="2 3">
    <name type="scientific">Sulfurospirillum diekertiae</name>
    <dbReference type="NCBI Taxonomy" id="1854492"/>
    <lineage>
        <taxon>Bacteria</taxon>
        <taxon>Pseudomonadati</taxon>
        <taxon>Campylobacterota</taxon>
        <taxon>Epsilonproteobacteria</taxon>
        <taxon>Campylobacterales</taxon>
        <taxon>Sulfurospirillaceae</taxon>
        <taxon>Sulfurospirillum</taxon>
    </lineage>
</organism>
<dbReference type="InterPro" id="IPR000836">
    <property type="entry name" value="PRTase_dom"/>
</dbReference>
<dbReference type="OrthoDB" id="5342812at2"/>
<name>A0A1Y0HHG7_9BACT</name>